<feature type="domain" description="Protein kinase" evidence="3">
    <location>
        <begin position="1322"/>
        <end position="1623"/>
    </location>
</feature>
<keyword evidence="5" id="KW-1185">Reference proteome</keyword>
<dbReference type="PANTHER" id="PTHR11102:SF160">
    <property type="entry name" value="ERAD-ASSOCIATED E3 UBIQUITIN-PROTEIN LIGASE COMPONENT HRD3"/>
    <property type="match status" value="1"/>
</dbReference>
<sequence>MFILTLIFFLECWESDPDNRPAMNQVVDRLKAIMRTEDNSSRVEPSHFYPSSMEKSDNILSSTKRSYISKKNDKDLNVFSAPMDYRADLNSIVAGLIALLIKAINEGKSREQLPSILQNYLSSHNFTIEKVYKWLYENNMNSLDYIFFMGYLNFSGFGTNLNFNEAFNYFLQASSGKHPISRYFLGICYEFGYGTTIDKRSAVSMYEECVKIGQYTVSKFALGVCYENGIGIKKDEGIASFYYIDAANNGHSIAQYRIGNFYSLGIHVEKNPDLAFYYYSLSAKGDYSFGINMLGYCYLKGIGTSIDKKKSFDLFLKAANLDCNIAQYNIAVCFDDGIGTIKNFDKALLWYTKSADNGCDKANKRLENISEDLIFEYGKKKAAVDTDTGKKEDSVTEHKIIQQWKLNHGLFCDGTSIQPSKMAVLVDDGDLSINLYKGEPIVFVNINDSYLPTSPLTLENHNVEVYSDVCINFPVVEITYRADRLESFSKLTDDESYGHFIAKTFLAGGQLLIKNFDLGTPTQRDILKFYISWAYNMARNNNETPFNKNSFDFSNLPRLETSKGVILNTLQKLSNWLRKLYLYNIINIISYVDLVSIKDEIATSDKHLGIVNFKEKFCLDKWVGITAYGKLARWIKDFRLFQGLAINKSNEIESSKKFAIKFTDVPKVNLRDESYFELINPTTKLEEILISNNIFSIKNIRNFPFNKHDDFIDKEYIRLIVKYEKYEISIRRDQIKPSEEFNDAIEKALKNMKPFNALQDVFNEYGHLFPLKIILGKTLKYISSTNCFGTFERINLKLPINSLQTYLNNLKITCLTTHKGDVIEDYDQFQNANNDLEIVEYDEIISLYDVLDAEQKKNIDFIYDNNLKIIMTGINDLKDLDINNIEHYKRINIETSLEDEDYEVFGSIITKDNFKSEDFFARFRLLDVNGFSAMIKPLRKSEVDIRTCHILWMIVGNPLKLSVCSPNYREIKVDCIERSIELNVNDSNYTIKALPLSRGDTILIDTYYPSTNYEPHSIFKLVEWENEAINFQLIKSTYNESSLDSFEVQPDENNDSLTNIKNSVNIDIHVIILHSDYVSLMIDNHEKKYDLDLFGYILTNENLNKKCHELDKFDSIQSIIKSSFINVDVESDIEDLSQSRGDVRKFPSEVIKTNDNDRELTKPMSKSKPLIRKVIAPFASFLPLITDVARVFNEIIELYHSAEHNQKICGILLDRVQVADTSVRNLKNRRAENVEFFSVTNLYNLQKLVNVIDKIRKLVEEISQIKRLSKYIHAQSIEKRVKELINEFDSTIQLLPFSLTVDFSKRADNVNQDIKSDIEDLSQYLENIGSGITDNNQNVSDMVVQINALNNTVNNMVHQSDVFQKGEPSDDKNVRKFKRRKHGMNVFVALKLVADKNSKEEDISSLKSQVTILKKLKECNYIIQFHGLTSYADKFYLVTEWAEFGNLREYYQKYGPLEVQLKLTFALDISRGLNFLSAVSIVHRDIRAENILITDHQTAKIANFKSSRTVFDRTQNQKATLEAIRYCAPEKLSNGKYKYDTKCEVYSFGILLWEIAEERIPYERFGEDIIAIQEQVCIKNYREPFSHSSLLPIEYQELSINAVHHDHKFRPQFSKIFTMLQDLKNKGCRSPPVPKHLDTSDSLKLSDDEVKEIMSIPNFADFDYMTVDEAAKQHKLPDGNRESAYKCFEAYADLGDVKAKYMKAYYIQQKLVRLDIDQADKDKLVAELYKEAADSGDEFPEALLRYGSCLYRGVGVQRDLKESALYFTKAAENGQAVGMYNAASLYISGGSGKLDKDLGEKYMRLAAYKQNKQAIDYCKKHGLPL</sequence>
<dbReference type="InterPro" id="IPR006597">
    <property type="entry name" value="Sel1-like"/>
</dbReference>
<name>A0A9W4WVM7_9GLOM</name>
<dbReference type="Pfam" id="PF08238">
    <property type="entry name" value="Sel1"/>
    <property type="match status" value="8"/>
</dbReference>
<evidence type="ECO:0000256" key="2">
    <source>
        <dbReference type="SAM" id="SignalP"/>
    </source>
</evidence>
<dbReference type="Pfam" id="PF22693">
    <property type="entry name" value="MACPF_1"/>
    <property type="match status" value="1"/>
</dbReference>
<dbReference type="Gene3D" id="1.25.40.10">
    <property type="entry name" value="Tetratricopeptide repeat domain"/>
    <property type="match status" value="3"/>
</dbReference>
<proteinExistence type="inferred from homology"/>
<dbReference type="Gene3D" id="1.20.930.20">
    <property type="entry name" value="Adaptor protein Cbl, N-terminal domain"/>
    <property type="match status" value="1"/>
</dbReference>
<feature type="signal peptide" evidence="2">
    <location>
        <begin position="1"/>
        <end position="15"/>
    </location>
</feature>
<dbReference type="OrthoDB" id="2338264at2759"/>
<evidence type="ECO:0000259" key="3">
    <source>
        <dbReference type="PROSITE" id="PS50011"/>
    </source>
</evidence>
<comment type="similarity">
    <text evidence="1">Belongs to the sel-1 family.</text>
</comment>
<dbReference type="SUPFAM" id="SSF56112">
    <property type="entry name" value="Protein kinase-like (PK-like)"/>
    <property type="match status" value="1"/>
</dbReference>
<dbReference type="InterPro" id="IPR000719">
    <property type="entry name" value="Prot_kinase_dom"/>
</dbReference>
<dbReference type="Proteomes" id="UP001153678">
    <property type="component" value="Unassembled WGS sequence"/>
</dbReference>
<organism evidence="4 5">
    <name type="scientific">Funneliformis geosporum</name>
    <dbReference type="NCBI Taxonomy" id="1117311"/>
    <lineage>
        <taxon>Eukaryota</taxon>
        <taxon>Fungi</taxon>
        <taxon>Fungi incertae sedis</taxon>
        <taxon>Mucoromycota</taxon>
        <taxon>Glomeromycotina</taxon>
        <taxon>Glomeromycetes</taxon>
        <taxon>Glomerales</taxon>
        <taxon>Glomeraceae</taxon>
        <taxon>Funneliformis</taxon>
    </lineage>
</organism>
<evidence type="ECO:0000313" key="4">
    <source>
        <dbReference type="EMBL" id="CAI2175513.1"/>
    </source>
</evidence>
<accession>A0A9W4WVM7</accession>
<comment type="caution">
    <text evidence="4">The sequence shown here is derived from an EMBL/GenBank/DDBJ whole genome shotgun (WGS) entry which is preliminary data.</text>
</comment>
<dbReference type="Gene3D" id="1.10.510.10">
    <property type="entry name" value="Transferase(Phosphotransferase) domain 1"/>
    <property type="match status" value="1"/>
</dbReference>
<dbReference type="GO" id="GO:0005524">
    <property type="term" value="F:ATP binding"/>
    <property type="evidence" value="ECO:0007669"/>
    <property type="project" value="InterPro"/>
</dbReference>
<gene>
    <name evidence="4" type="ORF">FWILDA_LOCUS7131</name>
</gene>
<dbReference type="InterPro" id="IPR050767">
    <property type="entry name" value="Sel1_AlgK"/>
</dbReference>
<keyword evidence="2" id="KW-0732">Signal</keyword>
<dbReference type="Pfam" id="PF07714">
    <property type="entry name" value="PK_Tyr_Ser-Thr"/>
    <property type="match status" value="1"/>
</dbReference>
<dbReference type="InterPro" id="IPR020635">
    <property type="entry name" value="Tyr_kinase_cat_dom"/>
</dbReference>
<dbReference type="PANTHER" id="PTHR11102">
    <property type="entry name" value="SEL-1-LIKE PROTEIN"/>
    <property type="match status" value="1"/>
</dbReference>
<dbReference type="SMART" id="SM00671">
    <property type="entry name" value="SEL1"/>
    <property type="match status" value="8"/>
</dbReference>
<dbReference type="SMART" id="SM00219">
    <property type="entry name" value="TyrKc"/>
    <property type="match status" value="1"/>
</dbReference>
<evidence type="ECO:0000313" key="5">
    <source>
        <dbReference type="Proteomes" id="UP001153678"/>
    </source>
</evidence>
<evidence type="ECO:0000256" key="1">
    <source>
        <dbReference type="ARBA" id="ARBA00038101"/>
    </source>
</evidence>
<dbReference type="GO" id="GO:0007166">
    <property type="term" value="P:cell surface receptor signaling pathway"/>
    <property type="evidence" value="ECO:0007669"/>
    <property type="project" value="InterPro"/>
</dbReference>
<dbReference type="PROSITE" id="PS50011">
    <property type="entry name" value="PROTEIN_KINASE_DOM"/>
    <property type="match status" value="1"/>
</dbReference>
<feature type="chain" id="PRO_5040989540" evidence="2">
    <location>
        <begin position="16"/>
        <end position="1825"/>
    </location>
</feature>
<reference evidence="4" key="1">
    <citation type="submission" date="2022-08" db="EMBL/GenBank/DDBJ databases">
        <authorList>
            <person name="Kallberg Y."/>
            <person name="Tangrot J."/>
            <person name="Rosling A."/>
        </authorList>
    </citation>
    <scope>NUCLEOTIDE SEQUENCE</scope>
    <source>
        <strain evidence="4">Wild A</strain>
    </source>
</reference>
<dbReference type="SUPFAM" id="SSF81901">
    <property type="entry name" value="HCP-like"/>
    <property type="match status" value="2"/>
</dbReference>
<dbReference type="GO" id="GO:0004713">
    <property type="term" value="F:protein tyrosine kinase activity"/>
    <property type="evidence" value="ECO:0007669"/>
    <property type="project" value="InterPro"/>
</dbReference>
<dbReference type="CDD" id="cd21037">
    <property type="entry name" value="MLKL_NTD"/>
    <property type="match status" value="1"/>
</dbReference>
<dbReference type="PROSITE" id="PS00109">
    <property type="entry name" value="PROTEIN_KINASE_TYR"/>
    <property type="match status" value="1"/>
</dbReference>
<dbReference type="InterPro" id="IPR036537">
    <property type="entry name" value="Adaptor_Cbl_N_dom_sf"/>
</dbReference>
<dbReference type="InterPro" id="IPR008266">
    <property type="entry name" value="Tyr_kinase_AS"/>
</dbReference>
<dbReference type="EMBL" id="CAMKVN010001373">
    <property type="protein sequence ID" value="CAI2175513.1"/>
    <property type="molecule type" value="Genomic_DNA"/>
</dbReference>
<protein>
    <submittedName>
        <fullName evidence="4">10360_t:CDS:1</fullName>
    </submittedName>
</protein>
<dbReference type="InterPro" id="IPR011990">
    <property type="entry name" value="TPR-like_helical_dom_sf"/>
</dbReference>
<dbReference type="InterPro" id="IPR011009">
    <property type="entry name" value="Kinase-like_dom_sf"/>
</dbReference>
<dbReference type="InterPro" id="IPR001245">
    <property type="entry name" value="Ser-Thr/Tyr_kinase_cat_dom"/>
</dbReference>
<dbReference type="InterPro" id="IPR059179">
    <property type="entry name" value="MLKL-like_MCAfunc"/>
</dbReference>
<dbReference type="InterPro" id="IPR054586">
    <property type="entry name" value="MACPF_1_fungal"/>
</dbReference>